<dbReference type="Gene3D" id="3.30.70.330">
    <property type="match status" value="1"/>
</dbReference>
<dbReference type="AlphaFoldDB" id="A0A3B3QC31"/>
<dbReference type="GO" id="GO:1990904">
    <property type="term" value="C:ribonucleoprotein complex"/>
    <property type="evidence" value="ECO:0007669"/>
    <property type="project" value="TreeGrafter"/>
</dbReference>
<reference evidence="4" key="1">
    <citation type="submission" date="2025-08" db="UniProtKB">
        <authorList>
            <consortium name="Ensembl"/>
        </authorList>
    </citation>
    <scope>IDENTIFICATION</scope>
</reference>
<organism evidence="4 5">
    <name type="scientific">Paramormyrops kingsleyae</name>
    <dbReference type="NCBI Taxonomy" id="1676925"/>
    <lineage>
        <taxon>Eukaryota</taxon>
        <taxon>Metazoa</taxon>
        <taxon>Chordata</taxon>
        <taxon>Craniata</taxon>
        <taxon>Vertebrata</taxon>
        <taxon>Euteleostomi</taxon>
        <taxon>Actinopterygii</taxon>
        <taxon>Neopterygii</taxon>
        <taxon>Teleostei</taxon>
        <taxon>Osteoglossocephala</taxon>
        <taxon>Osteoglossomorpha</taxon>
        <taxon>Osteoglossiformes</taxon>
        <taxon>Mormyridae</taxon>
        <taxon>Paramormyrops</taxon>
    </lineage>
</organism>
<dbReference type="GO" id="GO:0005737">
    <property type="term" value="C:cytoplasm"/>
    <property type="evidence" value="ECO:0007669"/>
    <property type="project" value="TreeGrafter"/>
</dbReference>
<name>A0A3B3QC31_9TELE</name>
<sequence>MNLPPCITNNPNILPEVINFLQAGRLGSTVFVANVRLNLIFPSALLAPLNITRIQGICVSDSCFVFCFLQLDYKVGWKKLKEVFSMAGTVKRADVKEDKDGKSRGMGTVTFERPLEAVQLLKESTVPPKVTDLQHSIITTVYRVVLS</sequence>
<feature type="domain" description="RRM" evidence="3">
    <location>
        <begin position="71"/>
        <end position="147"/>
    </location>
</feature>
<evidence type="ECO:0000256" key="2">
    <source>
        <dbReference type="PROSITE-ProRule" id="PRU00176"/>
    </source>
</evidence>
<evidence type="ECO:0000313" key="5">
    <source>
        <dbReference type="Proteomes" id="UP000261540"/>
    </source>
</evidence>
<dbReference type="Ensembl" id="ENSPKIT00000026933.1">
    <property type="protein sequence ID" value="ENSPKIP00000002976.1"/>
    <property type="gene ID" value="ENSPKIG00000020670.1"/>
</dbReference>
<dbReference type="InterPro" id="IPR035979">
    <property type="entry name" value="RBD_domain_sf"/>
</dbReference>
<dbReference type="STRING" id="1676925.ENSPKIP00000002976"/>
<evidence type="ECO:0000259" key="3">
    <source>
        <dbReference type="PROSITE" id="PS50102"/>
    </source>
</evidence>
<dbReference type="InterPro" id="IPR050374">
    <property type="entry name" value="RRT5_SRSF_SR"/>
</dbReference>
<reference evidence="4" key="2">
    <citation type="submission" date="2025-09" db="UniProtKB">
        <authorList>
            <consortium name="Ensembl"/>
        </authorList>
    </citation>
    <scope>IDENTIFICATION</scope>
</reference>
<dbReference type="Proteomes" id="UP000261540">
    <property type="component" value="Unplaced"/>
</dbReference>
<dbReference type="InterPro" id="IPR012677">
    <property type="entry name" value="Nucleotide-bd_a/b_plait_sf"/>
</dbReference>
<dbReference type="SMART" id="SM00360">
    <property type="entry name" value="RRM"/>
    <property type="match status" value="1"/>
</dbReference>
<dbReference type="PANTHER" id="PTHR23003">
    <property type="entry name" value="RNA RECOGNITION MOTIF RRM DOMAIN CONTAINING PROTEIN"/>
    <property type="match status" value="1"/>
</dbReference>
<dbReference type="GO" id="GO:0003729">
    <property type="term" value="F:mRNA binding"/>
    <property type="evidence" value="ECO:0007669"/>
    <property type="project" value="TreeGrafter"/>
</dbReference>
<keyword evidence="5" id="KW-1185">Reference proteome</keyword>
<keyword evidence="1 2" id="KW-0694">RNA-binding</keyword>
<accession>A0A3B3QC31</accession>
<dbReference type="GeneTree" id="ENSGT00940000157397"/>
<dbReference type="InterPro" id="IPR000504">
    <property type="entry name" value="RRM_dom"/>
</dbReference>
<dbReference type="PANTHER" id="PTHR23003:SF15">
    <property type="entry name" value="MYELIN EXPRESSION FACTOR 2"/>
    <property type="match status" value="1"/>
</dbReference>
<evidence type="ECO:0000313" key="4">
    <source>
        <dbReference type="Ensembl" id="ENSPKIP00000002976.1"/>
    </source>
</evidence>
<protein>
    <recommendedName>
        <fullName evidence="3">RRM domain-containing protein</fullName>
    </recommendedName>
</protein>
<dbReference type="Pfam" id="PF00076">
    <property type="entry name" value="RRM_1"/>
    <property type="match status" value="1"/>
</dbReference>
<dbReference type="PROSITE" id="PS50102">
    <property type="entry name" value="RRM"/>
    <property type="match status" value="1"/>
</dbReference>
<dbReference type="GO" id="GO:0005634">
    <property type="term" value="C:nucleus"/>
    <property type="evidence" value="ECO:0007669"/>
    <property type="project" value="TreeGrafter"/>
</dbReference>
<proteinExistence type="predicted"/>
<evidence type="ECO:0000256" key="1">
    <source>
        <dbReference type="ARBA" id="ARBA00022884"/>
    </source>
</evidence>
<dbReference type="SUPFAM" id="SSF54928">
    <property type="entry name" value="RNA-binding domain, RBD"/>
    <property type="match status" value="1"/>
</dbReference>